<dbReference type="Proteomes" id="UP001201980">
    <property type="component" value="Unassembled WGS sequence"/>
</dbReference>
<organism evidence="2 3">
    <name type="scientific">Zalerion maritima</name>
    <dbReference type="NCBI Taxonomy" id="339359"/>
    <lineage>
        <taxon>Eukaryota</taxon>
        <taxon>Fungi</taxon>
        <taxon>Dikarya</taxon>
        <taxon>Ascomycota</taxon>
        <taxon>Pezizomycotina</taxon>
        <taxon>Sordariomycetes</taxon>
        <taxon>Lulworthiomycetidae</taxon>
        <taxon>Lulworthiales</taxon>
        <taxon>Lulworthiaceae</taxon>
        <taxon>Zalerion</taxon>
    </lineage>
</organism>
<proteinExistence type="predicted"/>
<feature type="compositionally biased region" description="Low complexity" evidence="1">
    <location>
        <begin position="21"/>
        <end position="32"/>
    </location>
</feature>
<reference evidence="2" key="1">
    <citation type="submission" date="2022-07" db="EMBL/GenBank/DDBJ databases">
        <title>Draft genome sequence of Zalerion maritima ATCC 34329, a (micro)plastics degrading marine fungus.</title>
        <authorList>
            <person name="Paco A."/>
            <person name="Goncalves M.F.M."/>
            <person name="Rocha-Santos T.A.P."/>
            <person name="Alves A."/>
        </authorList>
    </citation>
    <scope>NUCLEOTIDE SEQUENCE</scope>
    <source>
        <strain evidence="2">ATCC 34329</strain>
    </source>
</reference>
<protein>
    <submittedName>
        <fullName evidence="2">Uncharacterized protein</fullName>
    </submittedName>
</protein>
<gene>
    <name evidence="2" type="ORF">MKZ38_009714</name>
</gene>
<evidence type="ECO:0000313" key="3">
    <source>
        <dbReference type="Proteomes" id="UP001201980"/>
    </source>
</evidence>
<evidence type="ECO:0000313" key="2">
    <source>
        <dbReference type="EMBL" id="KAJ2892476.1"/>
    </source>
</evidence>
<keyword evidence="3" id="KW-1185">Reference proteome</keyword>
<sequence>MSMSAIGLDSAGWSTIGSDSGPEGIDVDGPVGDDVHTHRDTARAAHYWQPEEIDILAAQEFLAWAIRYGGKGDPRPKVRSSDGGLVTETVDSWTDAAQLENLRSVRRAG</sequence>
<dbReference type="EMBL" id="JAKWBI020000796">
    <property type="protein sequence ID" value="KAJ2892476.1"/>
    <property type="molecule type" value="Genomic_DNA"/>
</dbReference>
<accession>A0AAD5WLZ9</accession>
<comment type="caution">
    <text evidence="2">The sequence shown here is derived from an EMBL/GenBank/DDBJ whole genome shotgun (WGS) entry which is preliminary data.</text>
</comment>
<dbReference type="AlphaFoldDB" id="A0AAD5WLZ9"/>
<evidence type="ECO:0000256" key="1">
    <source>
        <dbReference type="SAM" id="MobiDB-lite"/>
    </source>
</evidence>
<name>A0AAD5WLZ9_9PEZI</name>
<feature type="region of interest" description="Disordered" evidence="1">
    <location>
        <begin position="1"/>
        <end position="36"/>
    </location>
</feature>